<keyword evidence="1" id="KW-1185">Reference proteome</keyword>
<name>A0AC58L5H4_CASCN</name>
<dbReference type="Proteomes" id="UP001732720">
    <property type="component" value="Chromosome 15"/>
</dbReference>
<reference evidence="2" key="1">
    <citation type="submission" date="2025-08" db="UniProtKB">
        <authorList>
            <consortium name="RefSeq"/>
        </authorList>
    </citation>
    <scope>IDENTIFICATION</scope>
</reference>
<proteinExistence type="predicted"/>
<dbReference type="RefSeq" id="XP_073912404.1">
    <property type="nucleotide sequence ID" value="XM_074056303.1"/>
</dbReference>
<evidence type="ECO:0000313" key="2">
    <source>
        <dbReference type="RefSeq" id="XP_073912404.1"/>
    </source>
</evidence>
<protein>
    <submittedName>
        <fullName evidence="2">Centrosomal protein of 295 kDa-like</fullName>
    </submittedName>
</protein>
<organism evidence="1 2">
    <name type="scientific">Castor canadensis</name>
    <name type="common">American beaver</name>
    <dbReference type="NCBI Taxonomy" id="51338"/>
    <lineage>
        <taxon>Eukaryota</taxon>
        <taxon>Metazoa</taxon>
        <taxon>Chordata</taxon>
        <taxon>Craniata</taxon>
        <taxon>Vertebrata</taxon>
        <taxon>Euteleostomi</taxon>
        <taxon>Mammalia</taxon>
        <taxon>Eutheria</taxon>
        <taxon>Euarchontoglires</taxon>
        <taxon>Glires</taxon>
        <taxon>Rodentia</taxon>
        <taxon>Castorimorpha</taxon>
        <taxon>Castoridae</taxon>
        <taxon>Castor</taxon>
    </lineage>
</organism>
<sequence>MCSSSDDTTVLDQLRVQHSTPCGSSSSESSKLESREERLGFEELSKREIDTVLQSQGLTEDKNITCRVLAVNPHGEETDSQLWARTMEMGTSIQTPSEKYFENSTKETPKALRNLSQLAQLEPLRSPESFSFQSSIPVWETESGRGIMEEPELTLVSTSDISIAEADFANLTLEENRENETKSFVQVGEFLPLLSETPDCPAVSENKPTGNLQEPFVKRKKSLMEKAFQRQKEIQSKTVNFQPCTGSSVSHLRGVNKVRALLPEERKTQVLRHQRALR</sequence>
<accession>A0AC58L5H4</accession>
<gene>
    <name evidence="2" type="primary">LOC109678732</name>
</gene>
<evidence type="ECO:0000313" key="1">
    <source>
        <dbReference type="Proteomes" id="UP001732720"/>
    </source>
</evidence>